<keyword evidence="1" id="KW-0378">Hydrolase</keyword>
<dbReference type="CDD" id="cd04486">
    <property type="entry name" value="YhcR_OBF_like"/>
    <property type="match status" value="1"/>
</dbReference>
<feature type="signal peptide" evidence="3">
    <location>
        <begin position="1"/>
        <end position="20"/>
    </location>
</feature>
<dbReference type="Pfam" id="PF02839">
    <property type="entry name" value="CBM_5_12"/>
    <property type="match status" value="1"/>
</dbReference>
<gene>
    <name evidence="5" type="ORF">GCM10010910_19100</name>
</gene>
<dbReference type="EMBL" id="BMMQ01000005">
    <property type="protein sequence ID" value="GGO64384.1"/>
    <property type="molecule type" value="Genomic_DNA"/>
</dbReference>
<dbReference type="SUPFAM" id="SSF51055">
    <property type="entry name" value="Carbohydrate binding domain"/>
    <property type="match status" value="2"/>
</dbReference>
<dbReference type="InterPro" id="IPR036573">
    <property type="entry name" value="CBM_sf_5/12"/>
</dbReference>
<feature type="region of interest" description="Disordered" evidence="2">
    <location>
        <begin position="183"/>
        <end position="214"/>
    </location>
</feature>
<dbReference type="InterPro" id="IPR036691">
    <property type="entry name" value="Endo/exonu/phosph_ase_sf"/>
</dbReference>
<accession>A0ABQ2N0U6</accession>
<keyword evidence="6" id="KW-1185">Reference proteome</keyword>
<dbReference type="CDD" id="cd10283">
    <property type="entry name" value="MnuA_DNase1-like"/>
    <property type="match status" value="1"/>
</dbReference>
<evidence type="ECO:0000256" key="2">
    <source>
        <dbReference type="SAM" id="MobiDB-lite"/>
    </source>
</evidence>
<organism evidence="5 6">
    <name type="scientific">Microbacterium nanhaiense</name>
    <dbReference type="NCBI Taxonomy" id="1301026"/>
    <lineage>
        <taxon>Bacteria</taxon>
        <taxon>Bacillati</taxon>
        <taxon>Actinomycetota</taxon>
        <taxon>Actinomycetes</taxon>
        <taxon>Micrococcales</taxon>
        <taxon>Microbacteriaceae</taxon>
        <taxon>Microbacterium</taxon>
    </lineage>
</organism>
<reference evidence="6" key="1">
    <citation type="journal article" date="2019" name="Int. J. Syst. Evol. Microbiol.">
        <title>The Global Catalogue of Microorganisms (GCM) 10K type strain sequencing project: providing services to taxonomists for standard genome sequencing and annotation.</title>
        <authorList>
            <consortium name="The Broad Institute Genomics Platform"/>
            <consortium name="The Broad Institute Genome Sequencing Center for Infectious Disease"/>
            <person name="Wu L."/>
            <person name="Ma J."/>
        </authorList>
    </citation>
    <scope>NUCLEOTIDE SEQUENCE [LARGE SCALE GENOMIC DNA]</scope>
    <source>
        <strain evidence="6">CGMCC 4.7181</strain>
    </source>
</reference>
<dbReference type="SMART" id="SM00495">
    <property type="entry name" value="ChtBD3"/>
    <property type="match status" value="2"/>
</dbReference>
<dbReference type="Gene3D" id="2.10.10.20">
    <property type="entry name" value="Carbohydrate-binding module superfamily 5/12"/>
    <property type="match status" value="2"/>
</dbReference>
<dbReference type="Gene3D" id="3.60.10.10">
    <property type="entry name" value="Endonuclease/exonuclease/phosphatase"/>
    <property type="match status" value="1"/>
</dbReference>
<dbReference type="InterPro" id="IPR001322">
    <property type="entry name" value="Lamin_tail_dom"/>
</dbReference>
<feature type="compositionally biased region" description="Polar residues" evidence="2">
    <location>
        <begin position="191"/>
        <end position="202"/>
    </location>
</feature>
<dbReference type="CDD" id="cd12215">
    <property type="entry name" value="ChiC_BD"/>
    <property type="match status" value="2"/>
</dbReference>
<evidence type="ECO:0000313" key="5">
    <source>
        <dbReference type="EMBL" id="GGO64384.1"/>
    </source>
</evidence>
<dbReference type="InterPro" id="IPR005135">
    <property type="entry name" value="Endo/exonuclease/phosphatase"/>
</dbReference>
<evidence type="ECO:0000256" key="1">
    <source>
        <dbReference type="ARBA" id="ARBA00022801"/>
    </source>
</evidence>
<dbReference type="Pfam" id="PF00932">
    <property type="entry name" value="LTD"/>
    <property type="match status" value="1"/>
</dbReference>
<dbReference type="Pfam" id="PF03372">
    <property type="entry name" value="Exo_endo_phos"/>
    <property type="match status" value="1"/>
</dbReference>
<dbReference type="PROSITE" id="PS51841">
    <property type="entry name" value="LTD"/>
    <property type="match status" value="1"/>
</dbReference>
<evidence type="ECO:0000256" key="3">
    <source>
        <dbReference type="SAM" id="SignalP"/>
    </source>
</evidence>
<evidence type="ECO:0000313" key="6">
    <source>
        <dbReference type="Proteomes" id="UP000638043"/>
    </source>
</evidence>
<dbReference type="InterPro" id="IPR047971">
    <property type="entry name" value="ExeM-like"/>
</dbReference>
<dbReference type="PANTHER" id="PTHR42834">
    <property type="entry name" value="ENDONUCLEASE/EXONUCLEASE/PHOSPHATASE FAMILY PROTEIN (AFU_ORTHOLOGUE AFUA_3G09210)"/>
    <property type="match status" value="1"/>
</dbReference>
<comment type="caution">
    <text evidence="5">The sequence shown here is derived from an EMBL/GenBank/DDBJ whole genome shotgun (WGS) entry which is preliminary data.</text>
</comment>
<dbReference type="NCBIfam" id="NF033681">
    <property type="entry name" value="ExeM_NucH_DNase"/>
    <property type="match status" value="1"/>
</dbReference>
<feature type="domain" description="LTD" evidence="4">
    <location>
        <begin position="14"/>
        <end position="152"/>
    </location>
</feature>
<dbReference type="PANTHER" id="PTHR42834:SF1">
    <property type="entry name" value="ENDONUCLEASE_EXONUCLEASE_PHOSPHATASE FAMILY PROTEIN (AFU_ORTHOLOGUE AFUA_3G09210)"/>
    <property type="match status" value="1"/>
</dbReference>
<protein>
    <recommendedName>
        <fullName evidence="4">LTD domain-containing protein</fullName>
    </recommendedName>
</protein>
<feature type="chain" id="PRO_5045354247" description="LTD domain-containing protein" evidence="3">
    <location>
        <begin position="21"/>
        <end position="923"/>
    </location>
</feature>
<evidence type="ECO:0000259" key="4">
    <source>
        <dbReference type="PROSITE" id="PS51841"/>
    </source>
</evidence>
<dbReference type="SUPFAM" id="SSF56219">
    <property type="entry name" value="DNase I-like"/>
    <property type="match status" value="1"/>
</dbReference>
<dbReference type="InterPro" id="IPR003610">
    <property type="entry name" value="CBM5/12"/>
</dbReference>
<sequence>MSVVALGAGAFVLVPAAAQAAPDGSGLVISEVYGGGGNSGAPFQNDFVELYNPTDAPIDLAGLSLEYKSAAGGSGGSLTLSGSVAPSGYFLVQMAAGNGAGVPLPAADQVGTANMSASNGRVYLFEGSGQFPATEGDIAGAEGLVDMVGFGTAASFEGSAAPALSNSTSAARTDAADTDVNSADLAAGAPTPTNSKGETSGSAPEEPTEPVEPGEPVAISAVQGTGSVSPLNGKVVTVRGVVTADYREGGFNGFTMQAPAGDPDDGASDAIFIYGNSARAEIGQSVEVTGTVSEYQGITEITPDLVTVLDESLGEVTPITSWAGLETHEGKLAHQSELVQFDEPFTVTDNYDANFYGSFGLARGESTLRQPTEVADPHDAAAIAAVKDANAAAFVMLDDGRSTNFNSNKDVPLSYLTPDNPVSVGASVTFNKPFVLDYRYNAWQLEPTQPISGAGAEHVTFGDVRAENAAPREVGGDISIATFNVLNYFPTTAEEYEAAGLGSCSVYVDRSGEPVSANDCGSTGPRGAATVESFERQEVKIVNAISTSGASIVALEEIENSVHFEKDRDFAVATLVDALNEAEGDGAWAYVASPESVPSDEDVIRNAFIYRPADVTLVGESRILVDDPAFGNAREPLVQAFAPADGEGGETFLVATNHFKSKGSGTDDGTGQGNANPDRVAQSEALLGFVDEVSAETGIDSVFLAGDFNAYTAEDPIRVLTDAGYADLNVELNGGEPTYNYDGLDGSLDHILANADALELVTGVDVWQINGQEQVGFEYSRYNYNSTLLYDESVFRASDHNPIVVGLDVVGDETPTEPEPEPAVEWQRGEVYDEGDVVTYHGATFVAQWWTTDKPGTSPWGSWMEQGASVACEAGQATEWTASQVYTGGELVAYKGDVYEAQWWSRNEVPKKPHGAWTKLGSC</sequence>
<dbReference type="Proteomes" id="UP000638043">
    <property type="component" value="Unassembled WGS sequence"/>
</dbReference>
<keyword evidence="3" id="KW-0732">Signal</keyword>
<proteinExistence type="predicted"/>
<name>A0ABQ2N0U6_9MICO</name>